<evidence type="ECO:0000313" key="1">
    <source>
        <dbReference type="EMBL" id="WVY97773.1"/>
    </source>
</evidence>
<accession>A0AAQ3RJL9</accession>
<name>A0AAQ3RJL9_VIGMU</name>
<sequence length="104" mass="12559">MMQKLHSHYESEIFYRQMPTCQQTTQIQISDKLGALFLQEQVQQFHVFLFSLKFESFEIINSPHKENAYHTIILVHQQSPERQRKLEKSDHYVISVFQVLQHRI</sequence>
<dbReference type="Proteomes" id="UP001374535">
    <property type="component" value="Chromosome 9"/>
</dbReference>
<dbReference type="EMBL" id="CP144692">
    <property type="protein sequence ID" value="WVY97773.1"/>
    <property type="molecule type" value="Genomic_DNA"/>
</dbReference>
<protein>
    <submittedName>
        <fullName evidence="1">Uncharacterized protein</fullName>
    </submittedName>
</protein>
<dbReference type="AlphaFoldDB" id="A0AAQ3RJL9"/>
<organism evidence="1 2">
    <name type="scientific">Vigna mungo</name>
    <name type="common">Black gram</name>
    <name type="synonym">Phaseolus mungo</name>
    <dbReference type="NCBI Taxonomy" id="3915"/>
    <lineage>
        <taxon>Eukaryota</taxon>
        <taxon>Viridiplantae</taxon>
        <taxon>Streptophyta</taxon>
        <taxon>Embryophyta</taxon>
        <taxon>Tracheophyta</taxon>
        <taxon>Spermatophyta</taxon>
        <taxon>Magnoliopsida</taxon>
        <taxon>eudicotyledons</taxon>
        <taxon>Gunneridae</taxon>
        <taxon>Pentapetalae</taxon>
        <taxon>rosids</taxon>
        <taxon>fabids</taxon>
        <taxon>Fabales</taxon>
        <taxon>Fabaceae</taxon>
        <taxon>Papilionoideae</taxon>
        <taxon>50 kb inversion clade</taxon>
        <taxon>NPAAA clade</taxon>
        <taxon>indigoferoid/millettioid clade</taxon>
        <taxon>Phaseoleae</taxon>
        <taxon>Vigna</taxon>
    </lineage>
</organism>
<keyword evidence="2" id="KW-1185">Reference proteome</keyword>
<gene>
    <name evidence="1" type="ORF">V8G54_029924</name>
</gene>
<proteinExistence type="predicted"/>
<reference evidence="1 2" key="1">
    <citation type="journal article" date="2023" name="Life. Sci Alliance">
        <title>Evolutionary insights into 3D genome organization and epigenetic landscape of Vigna mungo.</title>
        <authorList>
            <person name="Junaid A."/>
            <person name="Singh B."/>
            <person name="Bhatia S."/>
        </authorList>
    </citation>
    <scope>NUCLEOTIDE SEQUENCE [LARGE SCALE GENOMIC DNA]</scope>
    <source>
        <strain evidence="1">Urdbean</strain>
    </source>
</reference>
<evidence type="ECO:0000313" key="2">
    <source>
        <dbReference type="Proteomes" id="UP001374535"/>
    </source>
</evidence>